<evidence type="ECO:0000256" key="11">
    <source>
        <dbReference type="ARBA" id="ARBA00023049"/>
    </source>
</evidence>
<dbReference type="InterPro" id="IPR052348">
    <property type="entry name" value="Metallopeptidase_M50B"/>
</dbReference>
<dbReference type="EMBL" id="VUNR01000017">
    <property type="protein sequence ID" value="MSU09121.1"/>
    <property type="molecule type" value="Genomic_DNA"/>
</dbReference>
<comment type="similarity">
    <text evidence="3">Belongs to the peptidase M50B family.</text>
</comment>
<feature type="transmembrane region" description="Helical" evidence="13">
    <location>
        <begin position="123"/>
        <end position="143"/>
    </location>
</feature>
<keyword evidence="16" id="KW-1185">Reference proteome</keyword>
<gene>
    <name evidence="15" type="ORF">FYJ84_09005</name>
</gene>
<evidence type="ECO:0000256" key="3">
    <source>
        <dbReference type="ARBA" id="ARBA00007931"/>
    </source>
</evidence>
<keyword evidence="9" id="KW-0862">Zinc</keyword>
<dbReference type="GeneID" id="96779055"/>
<dbReference type="RefSeq" id="WP_154407289.1">
    <property type="nucleotide sequence ID" value="NZ_JAQXJM010000173.1"/>
</dbReference>
<keyword evidence="12 13" id="KW-0472">Membrane</keyword>
<evidence type="ECO:0000256" key="9">
    <source>
        <dbReference type="ARBA" id="ARBA00022833"/>
    </source>
</evidence>
<comment type="subcellular location">
    <subcellularLocation>
        <location evidence="2">Cell membrane</location>
        <topology evidence="2">Multi-pass membrane protein</topology>
    </subcellularLocation>
</comment>
<feature type="domain" description="Peptidase M50" evidence="14">
    <location>
        <begin position="119"/>
        <end position="165"/>
    </location>
</feature>
<keyword evidence="6 13" id="KW-0812">Transmembrane</keyword>
<evidence type="ECO:0000256" key="10">
    <source>
        <dbReference type="ARBA" id="ARBA00022989"/>
    </source>
</evidence>
<comment type="cofactor">
    <cofactor evidence="1">
        <name>Zn(2+)</name>
        <dbReference type="ChEBI" id="CHEBI:29105"/>
    </cofactor>
</comment>
<name>A0A6I2UIY6_9FIRM</name>
<dbReference type="AlphaFoldDB" id="A0A6I2UIY6"/>
<dbReference type="PANTHER" id="PTHR35864">
    <property type="entry name" value="ZINC METALLOPROTEASE MJ0611-RELATED"/>
    <property type="match status" value="1"/>
</dbReference>
<dbReference type="GO" id="GO:0005886">
    <property type="term" value="C:plasma membrane"/>
    <property type="evidence" value="ECO:0007669"/>
    <property type="project" value="UniProtKB-SubCell"/>
</dbReference>
<keyword evidence="4" id="KW-1003">Cell membrane</keyword>
<evidence type="ECO:0000256" key="13">
    <source>
        <dbReference type="SAM" id="Phobius"/>
    </source>
</evidence>
<feature type="transmembrane region" description="Helical" evidence="13">
    <location>
        <begin position="88"/>
        <end position="111"/>
    </location>
</feature>
<feature type="transmembrane region" description="Helical" evidence="13">
    <location>
        <begin position="6"/>
        <end position="26"/>
    </location>
</feature>
<evidence type="ECO:0000256" key="5">
    <source>
        <dbReference type="ARBA" id="ARBA00022670"/>
    </source>
</evidence>
<accession>A0A6I2UIY6</accession>
<keyword evidence="5 15" id="KW-0645">Protease</keyword>
<feature type="transmembrane region" description="Helical" evidence="13">
    <location>
        <begin position="47"/>
        <end position="68"/>
    </location>
</feature>
<dbReference type="CDD" id="cd06158">
    <property type="entry name" value="S2P-M50_like_1"/>
    <property type="match status" value="1"/>
</dbReference>
<feature type="transmembrane region" description="Helical" evidence="13">
    <location>
        <begin position="170"/>
        <end position="191"/>
    </location>
</feature>
<dbReference type="InterPro" id="IPR008915">
    <property type="entry name" value="Peptidase_M50"/>
</dbReference>
<evidence type="ECO:0000256" key="6">
    <source>
        <dbReference type="ARBA" id="ARBA00022692"/>
    </source>
</evidence>
<keyword evidence="8" id="KW-0378">Hydrolase</keyword>
<dbReference type="GO" id="GO:0006508">
    <property type="term" value="P:proteolysis"/>
    <property type="evidence" value="ECO:0007669"/>
    <property type="project" value="UniProtKB-KW"/>
</dbReference>
<evidence type="ECO:0000259" key="14">
    <source>
        <dbReference type="Pfam" id="PF02163"/>
    </source>
</evidence>
<organism evidence="15 16">
    <name type="scientific">Anaerovibrio slackiae</name>
    <dbReference type="NCBI Taxonomy" id="2652309"/>
    <lineage>
        <taxon>Bacteria</taxon>
        <taxon>Bacillati</taxon>
        <taxon>Bacillota</taxon>
        <taxon>Negativicutes</taxon>
        <taxon>Selenomonadales</taxon>
        <taxon>Selenomonadaceae</taxon>
        <taxon>Anaerovibrio</taxon>
    </lineage>
</organism>
<dbReference type="GO" id="GO:0046872">
    <property type="term" value="F:metal ion binding"/>
    <property type="evidence" value="ECO:0007669"/>
    <property type="project" value="UniProtKB-KW"/>
</dbReference>
<dbReference type="Pfam" id="PF02163">
    <property type="entry name" value="Peptidase_M50"/>
    <property type="match status" value="1"/>
</dbReference>
<evidence type="ECO:0000256" key="8">
    <source>
        <dbReference type="ARBA" id="ARBA00022801"/>
    </source>
</evidence>
<evidence type="ECO:0000256" key="1">
    <source>
        <dbReference type="ARBA" id="ARBA00001947"/>
    </source>
</evidence>
<reference evidence="15 16" key="1">
    <citation type="submission" date="2019-08" db="EMBL/GenBank/DDBJ databases">
        <title>In-depth cultivation of the pig gut microbiome towards novel bacterial diversity and tailored functional studies.</title>
        <authorList>
            <person name="Wylensek D."/>
            <person name="Hitch T.C.A."/>
            <person name="Clavel T."/>
        </authorList>
    </citation>
    <scope>NUCLEOTIDE SEQUENCE [LARGE SCALE GENOMIC DNA]</scope>
    <source>
        <strain evidence="15 16">WCA-693-APC-5D-A</strain>
    </source>
</reference>
<evidence type="ECO:0000256" key="4">
    <source>
        <dbReference type="ARBA" id="ARBA00022475"/>
    </source>
</evidence>
<dbReference type="GO" id="GO:0008237">
    <property type="term" value="F:metallopeptidase activity"/>
    <property type="evidence" value="ECO:0007669"/>
    <property type="project" value="UniProtKB-KW"/>
</dbReference>
<evidence type="ECO:0000256" key="12">
    <source>
        <dbReference type="ARBA" id="ARBA00023136"/>
    </source>
</evidence>
<dbReference type="PANTHER" id="PTHR35864:SF1">
    <property type="entry name" value="ZINC METALLOPROTEASE YWHC-RELATED"/>
    <property type="match status" value="1"/>
</dbReference>
<evidence type="ECO:0000313" key="15">
    <source>
        <dbReference type="EMBL" id="MSU09121.1"/>
    </source>
</evidence>
<proteinExistence type="inferred from homology"/>
<evidence type="ECO:0000256" key="7">
    <source>
        <dbReference type="ARBA" id="ARBA00022723"/>
    </source>
</evidence>
<keyword evidence="11" id="KW-0482">Metalloprotease</keyword>
<evidence type="ECO:0000256" key="2">
    <source>
        <dbReference type="ARBA" id="ARBA00004651"/>
    </source>
</evidence>
<keyword evidence="7" id="KW-0479">Metal-binding</keyword>
<keyword evidence="10 13" id="KW-1133">Transmembrane helix</keyword>
<evidence type="ECO:0000313" key="16">
    <source>
        <dbReference type="Proteomes" id="UP000433181"/>
    </source>
</evidence>
<comment type="caution">
    <text evidence="15">The sequence shown here is derived from an EMBL/GenBank/DDBJ whole genome shotgun (WGS) entry which is preliminary data.</text>
</comment>
<dbReference type="Proteomes" id="UP000433181">
    <property type="component" value="Unassembled WGS sequence"/>
</dbReference>
<sequence>MFDFSLMSIIGGLPGLLIALVVHEYAHARVADAMGDFTPRMMGRLTLNPKAHIDPIGLVMLLIAHFGWAKPVMYNARNFKDWKKGELLVALAGPVSNLVVAFLSLIAMALLFKAGIFSDGVRLVLSLMVLYNINFAIFNMLPLPPLDGSKVLMVFLPGRYAYKLMSLERYSFIILIAMMMTPVLTGILIPLQRVILGIFNSIIGVFL</sequence>
<dbReference type="InterPro" id="IPR044537">
    <property type="entry name" value="Rip2-like"/>
</dbReference>
<protein>
    <submittedName>
        <fullName evidence="15">Site-2 protease family protein</fullName>
    </submittedName>
</protein>